<dbReference type="EMBL" id="JACRSU010000003">
    <property type="protein sequence ID" value="MBC8541051.1"/>
    <property type="molecule type" value="Genomic_DNA"/>
</dbReference>
<dbReference type="InterPro" id="IPR010982">
    <property type="entry name" value="Lambda_DNA-bd_dom_sf"/>
</dbReference>
<dbReference type="Gene3D" id="1.10.260.40">
    <property type="entry name" value="lambda repressor-like DNA-binding domains"/>
    <property type="match status" value="1"/>
</dbReference>
<sequence length="73" mass="8557">MCEIERISELLKKQNKTQKELTDYLGVSKNLFTEWKAGRNHSYWKYLKEIADCLDCSIDYLVGRTDIPDVNKG</sequence>
<evidence type="ECO:0000259" key="1">
    <source>
        <dbReference type="PROSITE" id="PS50943"/>
    </source>
</evidence>
<dbReference type="RefSeq" id="WP_177680111.1">
    <property type="nucleotide sequence ID" value="NZ_JACRSU010000003.1"/>
</dbReference>
<evidence type="ECO:0000313" key="2">
    <source>
        <dbReference type="EMBL" id="MBC8541051.1"/>
    </source>
</evidence>
<dbReference type="Pfam" id="PF13443">
    <property type="entry name" value="HTH_26"/>
    <property type="match status" value="1"/>
</dbReference>
<name>A0A926DMJ3_9FIRM</name>
<dbReference type="Proteomes" id="UP000611762">
    <property type="component" value="Unassembled WGS sequence"/>
</dbReference>
<comment type="caution">
    <text evidence="2">The sequence shown here is derived from an EMBL/GenBank/DDBJ whole genome shotgun (WGS) entry which is preliminary data.</text>
</comment>
<organism evidence="2 3">
    <name type="scientific">Congzhengia minquanensis</name>
    <dbReference type="NCBI Taxonomy" id="2763657"/>
    <lineage>
        <taxon>Bacteria</taxon>
        <taxon>Bacillati</taxon>
        <taxon>Bacillota</taxon>
        <taxon>Clostridia</taxon>
        <taxon>Eubacteriales</taxon>
        <taxon>Oscillospiraceae</taxon>
        <taxon>Congzhengia</taxon>
    </lineage>
</organism>
<gene>
    <name evidence="2" type="ORF">H8698_08715</name>
</gene>
<feature type="domain" description="HTH cro/C1-type" evidence="1">
    <location>
        <begin position="7"/>
        <end position="61"/>
    </location>
</feature>
<reference evidence="2" key="1">
    <citation type="submission" date="2020-08" db="EMBL/GenBank/DDBJ databases">
        <title>Genome public.</title>
        <authorList>
            <person name="Liu C."/>
            <person name="Sun Q."/>
        </authorList>
    </citation>
    <scope>NUCLEOTIDE SEQUENCE</scope>
    <source>
        <strain evidence="2">H8</strain>
    </source>
</reference>
<accession>A0A926DMJ3</accession>
<dbReference type="CDD" id="cd00093">
    <property type="entry name" value="HTH_XRE"/>
    <property type="match status" value="1"/>
</dbReference>
<dbReference type="AlphaFoldDB" id="A0A926DMJ3"/>
<protein>
    <submittedName>
        <fullName evidence="2">Helix-turn-helix transcriptional regulator</fullName>
    </submittedName>
</protein>
<dbReference type="PROSITE" id="PS50943">
    <property type="entry name" value="HTH_CROC1"/>
    <property type="match status" value="1"/>
</dbReference>
<evidence type="ECO:0000313" key="3">
    <source>
        <dbReference type="Proteomes" id="UP000611762"/>
    </source>
</evidence>
<dbReference type="SUPFAM" id="SSF47413">
    <property type="entry name" value="lambda repressor-like DNA-binding domains"/>
    <property type="match status" value="1"/>
</dbReference>
<proteinExistence type="predicted"/>
<keyword evidence="3" id="KW-1185">Reference proteome</keyword>
<dbReference type="InterPro" id="IPR001387">
    <property type="entry name" value="Cro/C1-type_HTH"/>
</dbReference>
<dbReference type="SMART" id="SM00530">
    <property type="entry name" value="HTH_XRE"/>
    <property type="match status" value="1"/>
</dbReference>
<dbReference type="GO" id="GO:0003677">
    <property type="term" value="F:DNA binding"/>
    <property type="evidence" value="ECO:0007669"/>
    <property type="project" value="InterPro"/>
</dbReference>